<protein>
    <submittedName>
        <fullName evidence="2">CSON002904 protein</fullName>
    </submittedName>
</protein>
<name>A0A336MLK6_CULSO</name>
<dbReference type="VEuPathDB" id="VectorBase:CSON002904"/>
<dbReference type="AlphaFoldDB" id="A0A336MLK6"/>
<evidence type="ECO:0000313" key="2">
    <source>
        <dbReference type="EMBL" id="SSX30830.1"/>
    </source>
</evidence>
<accession>A0A336MLK6</accession>
<organism evidence="2">
    <name type="scientific">Culicoides sonorensis</name>
    <name type="common">Biting midge</name>
    <dbReference type="NCBI Taxonomy" id="179676"/>
    <lineage>
        <taxon>Eukaryota</taxon>
        <taxon>Metazoa</taxon>
        <taxon>Ecdysozoa</taxon>
        <taxon>Arthropoda</taxon>
        <taxon>Hexapoda</taxon>
        <taxon>Insecta</taxon>
        <taxon>Pterygota</taxon>
        <taxon>Neoptera</taxon>
        <taxon>Endopterygota</taxon>
        <taxon>Diptera</taxon>
        <taxon>Nematocera</taxon>
        <taxon>Chironomoidea</taxon>
        <taxon>Ceratopogonidae</taxon>
        <taxon>Ceratopogoninae</taxon>
        <taxon>Culicoides</taxon>
        <taxon>Monoculicoides</taxon>
    </lineage>
</organism>
<reference evidence="1" key="1">
    <citation type="submission" date="2018-04" db="EMBL/GenBank/DDBJ databases">
        <authorList>
            <person name="Go L.Y."/>
            <person name="Mitchell J.A."/>
        </authorList>
    </citation>
    <scope>NUCLEOTIDE SEQUENCE</scope>
    <source>
        <tissue evidence="1">Whole organism</tissue>
    </source>
</reference>
<reference evidence="2" key="2">
    <citation type="submission" date="2018-07" db="EMBL/GenBank/DDBJ databases">
        <authorList>
            <person name="Quirk P.G."/>
            <person name="Krulwich T.A."/>
        </authorList>
    </citation>
    <scope>NUCLEOTIDE SEQUENCE</scope>
</reference>
<sequence length="144" mass="15864">MSLFARSTAWIPLKHHANTRSSDMDSSNEGTGHANIVDHTAYPATMELLIVDKLIFQLLLHSEKIAINVVQTLRQNDRMTDLSKMYMSVRGTILRSSFHDNKLKLNGIHRVSAALAGVEISVATTISNSSSSTIKDTVDIITTL</sequence>
<dbReference type="EMBL" id="UFQS01001498">
    <property type="protein sequence ID" value="SSX11262.1"/>
    <property type="molecule type" value="Genomic_DNA"/>
</dbReference>
<gene>
    <name evidence="2" type="primary">CSON002904</name>
</gene>
<proteinExistence type="predicted"/>
<evidence type="ECO:0000313" key="1">
    <source>
        <dbReference type="EMBL" id="SSX11262.1"/>
    </source>
</evidence>
<dbReference type="EMBL" id="UFQT01001498">
    <property type="protein sequence ID" value="SSX30830.1"/>
    <property type="molecule type" value="Genomic_DNA"/>
</dbReference>